<name>A0A2P6CAD6_9FLAO</name>
<organism evidence="2 3">
    <name type="scientific">Polaribacter butkevichii</name>
    <dbReference type="NCBI Taxonomy" id="218490"/>
    <lineage>
        <taxon>Bacteria</taxon>
        <taxon>Pseudomonadati</taxon>
        <taxon>Bacteroidota</taxon>
        <taxon>Flavobacteriia</taxon>
        <taxon>Flavobacteriales</taxon>
        <taxon>Flavobacteriaceae</taxon>
    </lineage>
</organism>
<gene>
    <name evidence="2" type="ORF">BTO14_00700</name>
</gene>
<dbReference type="InterPro" id="IPR058207">
    <property type="entry name" value="PID_CTERM"/>
</dbReference>
<keyword evidence="1" id="KW-0472">Membrane</keyword>
<dbReference type="AlphaFoldDB" id="A0A2P6CAD6"/>
<sequence>MKNKKHFALFIMLVITSMAIVGQVPTPGPPSPPGLPIDGGLIFLVVSGVLYGVKKKIKN</sequence>
<accession>A0A2P6CAD6</accession>
<keyword evidence="1" id="KW-0812">Transmembrane</keyword>
<dbReference type="NCBIfam" id="NF046080">
    <property type="entry name" value="PID_CTERM"/>
    <property type="match status" value="1"/>
</dbReference>
<evidence type="ECO:0008006" key="4">
    <source>
        <dbReference type="Google" id="ProtNLM"/>
    </source>
</evidence>
<dbReference type="EMBL" id="MSCK01000001">
    <property type="protein sequence ID" value="PQJ71859.1"/>
    <property type="molecule type" value="Genomic_DNA"/>
</dbReference>
<keyword evidence="1" id="KW-1133">Transmembrane helix</keyword>
<evidence type="ECO:0000313" key="2">
    <source>
        <dbReference type="EMBL" id="PQJ71859.1"/>
    </source>
</evidence>
<evidence type="ECO:0000256" key="1">
    <source>
        <dbReference type="SAM" id="Phobius"/>
    </source>
</evidence>
<proteinExistence type="predicted"/>
<reference evidence="2 3" key="1">
    <citation type="submission" date="2016-12" db="EMBL/GenBank/DDBJ databases">
        <title>Trade-off between light-utilization and light-protection in marine flavobacteria.</title>
        <authorList>
            <person name="Kumagai Y."/>
            <person name="Yoshizawa S."/>
            <person name="Kogure K."/>
            <person name="Iwasaki W."/>
        </authorList>
    </citation>
    <scope>NUCLEOTIDE SEQUENCE [LARGE SCALE GENOMIC DNA]</scope>
    <source>
        <strain evidence="2 3">KCTC 12100</strain>
    </source>
</reference>
<feature type="transmembrane region" description="Helical" evidence="1">
    <location>
        <begin position="35"/>
        <end position="53"/>
    </location>
</feature>
<dbReference type="Proteomes" id="UP000247345">
    <property type="component" value="Unassembled WGS sequence"/>
</dbReference>
<dbReference type="RefSeq" id="WP_105047514.1">
    <property type="nucleotide sequence ID" value="NZ_CP150661.1"/>
</dbReference>
<keyword evidence="3" id="KW-1185">Reference proteome</keyword>
<evidence type="ECO:0000313" key="3">
    <source>
        <dbReference type="Proteomes" id="UP000247345"/>
    </source>
</evidence>
<comment type="caution">
    <text evidence="2">The sequence shown here is derived from an EMBL/GenBank/DDBJ whole genome shotgun (WGS) entry which is preliminary data.</text>
</comment>
<protein>
    <recommendedName>
        <fullName evidence="4">Signal peptidase</fullName>
    </recommendedName>
</protein>